<dbReference type="OrthoDB" id="282039at2"/>
<keyword evidence="3" id="KW-1185">Reference proteome</keyword>
<dbReference type="RefSeq" id="WP_096895711.1">
    <property type="nucleotide sequence ID" value="NZ_BAOS01000029.1"/>
</dbReference>
<evidence type="ECO:0000313" key="3">
    <source>
        <dbReference type="Proteomes" id="UP000218542"/>
    </source>
</evidence>
<evidence type="ECO:0000256" key="1">
    <source>
        <dbReference type="SAM" id="MobiDB-lite"/>
    </source>
</evidence>
<comment type="caution">
    <text evidence="2">The sequence shown here is derived from an EMBL/GenBank/DDBJ whole genome shotgun (WGS) entry which is preliminary data.</text>
</comment>
<dbReference type="Proteomes" id="UP000218542">
    <property type="component" value="Unassembled WGS sequence"/>
</dbReference>
<proteinExistence type="predicted"/>
<feature type="compositionally biased region" description="Basic and acidic residues" evidence="1">
    <location>
        <begin position="81"/>
        <end position="90"/>
    </location>
</feature>
<dbReference type="EMBL" id="BAOS01000029">
    <property type="protein sequence ID" value="GAX62331.1"/>
    <property type="molecule type" value="Genomic_DNA"/>
</dbReference>
<name>A0A286U2N5_9BACT</name>
<accession>A0A286U2N5</accession>
<dbReference type="AlphaFoldDB" id="A0A286U2N5"/>
<organism evidence="2 3">
    <name type="scientific">Candidatus Scalindua japonica</name>
    <dbReference type="NCBI Taxonomy" id="1284222"/>
    <lineage>
        <taxon>Bacteria</taxon>
        <taxon>Pseudomonadati</taxon>
        <taxon>Planctomycetota</taxon>
        <taxon>Candidatus Brocadiia</taxon>
        <taxon>Candidatus Brocadiales</taxon>
        <taxon>Candidatus Scalinduaceae</taxon>
        <taxon>Candidatus Scalindua</taxon>
    </lineage>
</organism>
<feature type="region of interest" description="Disordered" evidence="1">
    <location>
        <begin position="68"/>
        <end position="90"/>
    </location>
</feature>
<sequence length="90" mass="10006">MKNVSDYSKPNSKKVKLKGESKAGIIKGAISKQKRICLKCGEKFPSKGPYNRICDKCSSTNERVASSTYAVRNSTPSEPNTLEKRFYGQN</sequence>
<feature type="compositionally biased region" description="Polar residues" evidence="1">
    <location>
        <begin position="68"/>
        <end position="80"/>
    </location>
</feature>
<reference evidence="3" key="1">
    <citation type="journal article" date="2017" name="Environ. Microbiol. Rep.">
        <title>Genetic Diversity of Marine Anaerobic Ammonium-Oxidizing Bacteria as Revealed by Genomic and Proteomic Analyses of 'Candidatus Scalindua japonica'.</title>
        <authorList>
            <person name="Oshiki M."/>
            <person name="Mizuto K."/>
            <person name="Kimura Z."/>
            <person name="Kindaichi T."/>
            <person name="Satoh H."/>
            <person name="Okabe S."/>
        </authorList>
    </citation>
    <scope>NUCLEOTIDE SEQUENCE [LARGE SCALE GENOMIC DNA]</scope>
    <source>
        <strain evidence="3">husup-a2</strain>
    </source>
</reference>
<protein>
    <submittedName>
        <fullName evidence="2">Archaeal DNA polymerase II, large subunit</fullName>
    </submittedName>
</protein>
<gene>
    <name evidence="2" type="ORF">SCALIN_C29_0115</name>
</gene>
<evidence type="ECO:0000313" key="2">
    <source>
        <dbReference type="EMBL" id="GAX62331.1"/>
    </source>
</evidence>